<evidence type="ECO:0000256" key="2">
    <source>
        <dbReference type="ARBA" id="ARBA00023186"/>
    </source>
</evidence>
<keyword evidence="3" id="KW-0963">Cytoplasm</keyword>
<dbReference type="InterPro" id="IPR027410">
    <property type="entry name" value="TCP-1-like_intermed_sf"/>
</dbReference>
<evidence type="ECO:0000313" key="8">
    <source>
        <dbReference type="Proteomes" id="UP000176355"/>
    </source>
</evidence>
<dbReference type="GO" id="GO:0042026">
    <property type="term" value="P:protein refolding"/>
    <property type="evidence" value="ECO:0007669"/>
    <property type="project" value="UniProtKB-UniRule"/>
</dbReference>
<gene>
    <name evidence="3" type="primary">groEL</name>
    <name evidence="3" type="synonym">groL</name>
    <name evidence="7" type="ORF">A3G03_00745</name>
</gene>
<dbReference type="EMBL" id="MHSL01000028">
    <property type="protein sequence ID" value="OHA43234.1"/>
    <property type="molecule type" value="Genomic_DNA"/>
</dbReference>
<dbReference type="GO" id="GO:0005737">
    <property type="term" value="C:cytoplasm"/>
    <property type="evidence" value="ECO:0007669"/>
    <property type="project" value="UniProtKB-SubCell"/>
</dbReference>
<evidence type="ECO:0000256" key="6">
    <source>
        <dbReference type="SAM" id="Coils"/>
    </source>
</evidence>
<dbReference type="CDD" id="cd03344">
    <property type="entry name" value="GroEL"/>
    <property type="match status" value="1"/>
</dbReference>
<comment type="caution">
    <text evidence="3">Lacks conserved residue(s) required for the propagation of feature annotation.</text>
</comment>
<keyword evidence="6" id="KW-0175">Coiled coil</keyword>
<comment type="similarity">
    <text evidence="1 3 4">Belongs to the chaperonin (HSP60) family.</text>
</comment>
<name>A0A1G2P4H4_9BACT</name>
<dbReference type="PRINTS" id="PR00298">
    <property type="entry name" value="CHAPERONIN60"/>
</dbReference>
<evidence type="ECO:0000256" key="3">
    <source>
        <dbReference type="HAMAP-Rule" id="MF_00600"/>
    </source>
</evidence>
<dbReference type="InterPro" id="IPR002423">
    <property type="entry name" value="Cpn60/GroEL/TCP-1"/>
</dbReference>
<evidence type="ECO:0000256" key="4">
    <source>
        <dbReference type="RuleBase" id="RU000418"/>
    </source>
</evidence>
<dbReference type="FunFam" id="3.50.7.10:FF:000001">
    <property type="entry name" value="60 kDa chaperonin"/>
    <property type="match status" value="1"/>
</dbReference>
<dbReference type="Gene3D" id="3.50.7.10">
    <property type="entry name" value="GroEL"/>
    <property type="match status" value="1"/>
</dbReference>
<dbReference type="PANTHER" id="PTHR45633">
    <property type="entry name" value="60 KDA HEAT SHOCK PROTEIN, MITOCHONDRIAL"/>
    <property type="match status" value="1"/>
</dbReference>
<reference evidence="7 8" key="1">
    <citation type="journal article" date="2016" name="Nat. Commun.">
        <title>Thousands of microbial genomes shed light on interconnected biogeochemical processes in an aquifer system.</title>
        <authorList>
            <person name="Anantharaman K."/>
            <person name="Brown C.T."/>
            <person name="Hug L.A."/>
            <person name="Sharon I."/>
            <person name="Castelle C.J."/>
            <person name="Probst A.J."/>
            <person name="Thomas B.C."/>
            <person name="Singh A."/>
            <person name="Wilkins M.J."/>
            <person name="Karaoz U."/>
            <person name="Brodie E.L."/>
            <person name="Williams K.H."/>
            <person name="Hubbard S.S."/>
            <person name="Banfield J.F."/>
        </authorList>
    </citation>
    <scope>NUCLEOTIDE SEQUENCE [LARGE SCALE GENOMIC DNA]</scope>
</reference>
<dbReference type="NCBIfam" id="NF000592">
    <property type="entry name" value="PRK00013.1"/>
    <property type="match status" value="1"/>
</dbReference>
<feature type="binding site" evidence="3">
    <location>
        <begin position="29"/>
        <end position="32"/>
    </location>
    <ligand>
        <name>ATP</name>
        <dbReference type="ChEBI" id="CHEBI:30616"/>
    </ligand>
</feature>
<dbReference type="NCBIfam" id="NF009488">
    <property type="entry name" value="PRK12850.1"/>
    <property type="match status" value="1"/>
</dbReference>
<keyword evidence="3" id="KW-0413">Isomerase</keyword>
<comment type="subcellular location">
    <subcellularLocation>
        <location evidence="3">Cytoplasm</location>
    </subcellularLocation>
</comment>
<keyword evidence="2 3" id="KW-0143">Chaperone</keyword>
<dbReference type="NCBIfam" id="TIGR02348">
    <property type="entry name" value="GroEL"/>
    <property type="match status" value="1"/>
</dbReference>
<feature type="binding site" evidence="3">
    <location>
        <begin position="487"/>
        <end position="489"/>
    </location>
    <ligand>
        <name>ATP</name>
        <dbReference type="ChEBI" id="CHEBI:30616"/>
    </ligand>
</feature>
<dbReference type="AlphaFoldDB" id="A0A1G2P4H4"/>
<evidence type="ECO:0000313" key="7">
    <source>
        <dbReference type="EMBL" id="OHA43234.1"/>
    </source>
</evidence>
<feature type="binding site" evidence="3">
    <location>
        <begin position="86"/>
        <end position="90"/>
    </location>
    <ligand>
        <name>ATP</name>
        <dbReference type="ChEBI" id="CHEBI:30616"/>
    </ligand>
</feature>
<feature type="binding site" evidence="3">
    <location>
        <position position="414"/>
    </location>
    <ligand>
        <name>ATP</name>
        <dbReference type="ChEBI" id="CHEBI:30616"/>
    </ligand>
</feature>
<feature type="binding site" evidence="3">
    <location>
        <position position="504"/>
    </location>
    <ligand>
        <name>ATP</name>
        <dbReference type="ChEBI" id="CHEBI:30616"/>
    </ligand>
</feature>
<comment type="caution">
    <text evidence="7">The sequence shown here is derived from an EMBL/GenBank/DDBJ whole genome shotgun (WGS) entry which is preliminary data.</text>
</comment>
<dbReference type="EC" id="5.6.1.7" evidence="3"/>
<dbReference type="HAMAP" id="MF_00600">
    <property type="entry name" value="CH60"/>
    <property type="match status" value="1"/>
</dbReference>
<dbReference type="Gene3D" id="3.30.260.10">
    <property type="entry name" value="TCP-1-like chaperonin intermediate domain"/>
    <property type="match status" value="1"/>
</dbReference>
<dbReference type="InterPro" id="IPR027409">
    <property type="entry name" value="GroEL-like_apical_dom_sf"/>
</dbReference>
<dbReference type="NCBIfam" id="NF009487">
    <property type="entry name" value="PRK12849.1"/>
    <property type="match status" value="1"/>
</dbReference>
<protein>
    <recommendedName>
        <fullName evidence="3">Chaperonin GroEL</fullName>
        <ecNumber evidence="3">5.6.1.7</ecNumber>
    </recommendedName>
    <alternativeName>
        <fullName evidence="3">60 kDa chaperonin</fullName>
    </alternativeName>
    <alternativeName>
        <fullName evidence="3">Chaperonin-60</fullName>
        <shortName evidence="3">Cpn60</shortName>
    </alternativeName>
</protein>
<evidence type="ECO:0000256" key="1">
    <source>
        <dbReference type="ARBA" id="ARBA00006607"/>
    </source>
</evidence>
<dbReference type="Proteomes" id="UP000176355">
    <property type="component" value="Unassembled WGS sequence"/>
</dbReference>
<dbReference type="Gene3D" id="1.10.560.10">
    <property type="entry name" value="GroEL-like equatorial domain"/>
    <property type="match status" value="1"/>
</dbReference>
<keyword evidence="3" id="KW-0067">ATP-binding</keyword>
<keyword evidence="3" id="KW-0547">Nucleotide-binding</keyword>
<proteinExistence type="inferred from homology"/>
<comment type="function">
    <text evidence="3 5">Together with its co-chaperonin GroES, plays an essential role in assisting protein folding. The GroEL-GroES system forms a nano-cage that allows encapsulation of the non-native substrate proteins and provides a physical environment optimized to promote and accelerate protein folding.</text>
</comment>
<dbReference type="SUPFAM" id="SSF52029">
    <property type="entry name" value="GroEL apical domain-like"/>
    <property type="match status" value="1"/>
</dbReference>
<organism evidence="7 8">
    <name type="scientific">Candidatus Taylorbacteria bacterium RIFCSPLOWO2_12_FULL_44_15c</name>
    <dbReference type="NCBI Taxonomy" id="1802333"/>
    <lineage>
        <taxon>Bacteria</taxon>
        <taxon>Candidatus Tayloriibacteriota</taxon>
    </lineage>
</organism>
<dbReference type="SUPFAM" id="SSF48592">
    <property type="entry name" value="GroEL equatorial domain-like"/>
    <property type="match status" value="1"/>
</dbReference>
<dbReference type="GO" id="GO:0051082">
    <property type="term" value="F:unfolded protein binding"/>
    <property type="evidence" value="ECO:0007669"/>
    <property type="project" value="UniProtKB-UniRule"/>
</dbReference>
<sequence>MSKKILYNENARKALKRGVDKVTDAVKITIGPRGRNVVFDRGYGAPTITNDGVSIAKEITLKDKFENMGAEIAKEVAQKTNDVAGDGTTTSVILTQTIFAEGLRQTGFGANAMAIRGGIEKATELVVKTLKEIAKPLKGKEEIRQVAAIASENETVGKIIADTIDKVGKDGVVTVEEAQTIGVDSEVVEGLEFDKGYVSPYMITNAERMEAEYHDPAILITDKKISGIKEILPLLEKLATTGKKDLVIIAEEVEGEALTTFVLNKLRGSFNVLAVKAPGYGDRKKEMLHDIGIKIGATLVSEELGIKLENAELKMLGHARRVVSNKDKTTIIGGKGLKEKIDKRIAQLKKEKENTTSKYDVEKLDERIARLTNGVAVIRVGAATETEMKYLKLKIEDAVNATKAAIAEGIVAGGGVAFIRAAGKASDWLEREKAKGKNFTKEFEVGFNIVLKALESPLRQIAVNAGKDDGSVIVERIRTARGNAGYDALKDEMVADMLVAGIIDPVKVTRSSLENAASAAAILLTTEAAIADEPEEKKPAIPNMSGGEMEY</sequence>
<dbReference type="GO" id="GO:0005524">
    <property type="term" value="F:ATP binding"/>
    <property type="evidence" value="ECO:0007669"/>
    <property type="project" value="UniProtKB-UniRule"/>
</dbReference>
<dbReference type="InterPro" id="IPR001844">
    <property type="entry name" value="Cpn60/GroEL"/>
</dbReference>
<feature type="coiled-coil region" evidence="6">
    <location>
        <begin position="338"/>
        <end position="365"/>
    </location>
</feature>
<dbReference type="GO" id="GO:0016853">
    <property type="term" value="F:isomerase activity"/>
    <property type="evidence" value="ECO:0007669"/>
    <property type="project" value="UniProtKB-KW"/>
</dbReference>
<dbReference type="InterPro" id="IPR027413">
    <property type="entry name" value="GROEL-like_equatorial_sf"/>
</dbReference>
<dbReference type="Pfam" id="PF00118">
    <property type="entry name" value="Cpn60_TCP1"/>
    <property type="match status" value="1"/>
</dbReference>
<comment type="subunit">
    <text evidence="3 5">Forms a cylinder of 14 subunits composed of two heptameric rings stacked back-to-back. Interacts with the co-chaperonin GroES.</text>
</comment>
<dbReference type="GO" id="GO:0140662">
    <property type="term" value="F:ATP-dependent protein folding chaperone"/>
    <property type="evidence" value="ECO:0007669"/>
    <property type="project" value="InterPro"/>
</dbReference>
<dbReference type="NCBIfam" id="NF009489">
    <property type="entry name" value="PRK12851.1"/>
    <property type="match status" value="1"/>
</dbReference>
<evidence type="ECO:0000256" key="5">
    <source>
        <dbReference type="RuleBase" id="RU000419"/>
    </source>
</evidence>
<dbReference type="STRING" id="1802333.A3G03_00745"/>
<dbReference type="SUPFAM" id="SSF54849">
    <property type="entry name" value="GroEL-intermediate domain like"/>
    <property type="match status" value="1"/>
</dbReference>
<accession>A0A1G2P4H4</accession>